<dbReference type="Pfam" id="PF04119">
    <property type="entry name" value="HSP9_HSP12"/>
    <property type="match status" value="1"/>
</dbReference>
<dbReference type="OrthoDB" id="2348401at2759"/>
<gene>
    <name evidence="2" type="ORF">EWM64_g5867</name>
</gene>
<dbReference type="Gene3D" id="6.10.280.100">
    <property type="match status" value="1"/>
</dbReference>
<sequence>MSDTGRQDISDKVGASIKPNSQKTVTEQATDKLKGLYDSVAAKIEPESQKSTGQKITDEVSGNSTHHSSTHHSSTHHS</sequence>
<evidence type="ECO:0000313" key="3">
    <source>
        <dbReference type="Proteomes" id="UP000298061"/>
    </source>
</evidence>
<dbReference type="AlphaFoldDB" id="A0A4Y9ZU71"/>
<reference evidence="2 3" key="1">
    <citation type="submission" date="2019-02" db="EMBL/GenBank/DDBJ databases">
        <title>Genome sequencing of the rare red list fungi Hericium alpestre (H. flagellum).</title>
        <authorList>
            <person name="Buettner E."/>
            <person name="Kellner H."/>
        </authorList>
    </citation>
    <scope>NUCLEOTIDE SEQUENCE [LARGE SCALE GENOMIC DNA]</scope>
    <source>
        <strain evidence="2 3">DSM 108284</strain>
    </source>
</reference>
<feature type="compositionally biased region" description="Polar residues" evidence="1">
    <location>
        <begin position="18"/>
        <end position="28"/>
    </location>
</feature>
<proteinExistence type="predicted"/>
<protein>
    <recommendedName>
        <fullName evidence="4">Heat shock protein 9/12</fullName>
    </recommendedName>
</protein>
<evidence type="ECO:0008006" key="4">
    <source>
        <dbReference type="Google" id="ProtNLM"/>
    </source>
</evidence>
<evidence type="ECO:0000313" key="2">
    <source>
        <dbReference type="EMBL" id="TFY78145.1"/>
    </source>
</evidence>
<dbReference type="Proteomes" id="UP000298061">
    <property type="component" value="Unassembled WGS sequence"/>
</dbReference>
<dbReference type="STRING" id="135208.A0A4Y9ZU71"/>
<dbReference type="PIRSF" id="PIRSF002590">
    <property type="entry name" value="HSP9/HSP12_fun"/>
    <property type="match status" value="1"/>
</dbReference>
<dbReference type="EMBL" id="SFCI01000740">
    <property type="protein sequence ID" value="TFY78145.1"/>
    <property type="molecule type" value="Genomic_DNA"/>
</dbReference>
<feature type="compositionally biased region" description="Basic residues" evidence="1">
    <location>
        <begin position="68"/>
        <end position="78"/>
    </location>
</feature>
<evidence type="ECO:0000256" key="1">
    <source>
        <dbReference type="SAM" id="MobiDB-lite"/>
    </source>
</evidence>
<feature type="compositionally biased region" description="Basic and acidic residues" evidence="1">
    <location>
        <begin position="1"/>
        <end position="11"/>
    </location>
</feature>
<organism evidence="2 3">
    <name type="scientific">Hericium alpestre</name>
    <dbReference type="NCBI Taxonomy" id="135208"/>
    <lineage>
        <taxon>Eukaryota</taxon>
        <taxon>Fungi</taxon>
        <taxon>Dikarya</taxon>
        <taxon>Basidiomycota</taxon>
        <taxon>Agaricomycotina</taxon>
        <taxon>Agaricomycetes</taxon>
        <taxon>Russulales</taxon>
        <taxon>Hericiaceae</taxon>
        <taxon>Hericium</taxon>
    </lineage>
</organism>
<feature type="compositionally biased region" description="Polar residues" evidence="1">
    <location>
        <begin position="49"/>
        <end position="63"/>
    </location>
</feature>
<feature type="region of interest" description="Disordered" evidence="1">
    <location>
        <begin position="1"/>
        <end position="30"/>
    </location>
</feature>
<dbReference type="InterPro" id="IPR007250">
    <property type="entry name" value="HSP9_HSP12"/>
</dbReference>
<accession>A0A4Y9ZU71</accession>
<feature type="region of interest" description="Disordered" evidence="1">
    <location>
        <begin position="43"/>
        <end position="78"/>
    </location>
</feature>
<keyword evidence="3" id="KW-1185">Reference proteome</keyword>
<name>A0A4Y9ZU71_9AGAM</name>
<comment type="caution">
    <text evidence="2">The sequence shown here is derived from an EMBL/GenBank/DDBJ whole genome shotgun (WGS) entry which is preliminary data.</text>
</comment>